<protein>
    <submittedName>
        <fullName evidence="4">Multi-sensor hybrid histidine kinase</fullName>
    </submittedName>
</protein>
<keyword evidence="2" id="KW-0597">Phosphoprotein</keyword>
<feature type="domain" description="HPt" evidence="3">
    <location>
        <begin position="19"/>
        <end position="114"/>
    </location>
</feature>
<dbReference type="InterPro" id="IPR008207">
    <property type="entry name" value="Sig_transdc_His_kin_Hpt_dom"/>
</dbReference>
<keyword evidence="4" id="KW-0808">Transferase</keyword>
<dbReference type="AlphaFoldDB" id="C5BSF7"/>
<proteinExistence type="predicted"/>
<dbReference type="Gene3D" id="1.20.120.160">
    <property type="entry name" value="HPT domain"/>
    <property type="match status" value="1"/>
</dbReference>
<evidence type="ECO:0000259" key="3">
    <source>
        <dbReference type="PROSITE" id="PS50894"/>
    </source>
</evidence>
<organism evidence="4 5">
    <name type="scientific">Teredinibacter turnerae (strain ATCC 39867 / T7901)</name>
    <dbReference type="NCBI Taxonomy" id="377629"/>
    <lineage>
        <taxon>Bacteria</taxon>
        <taxon>Pseudomonadati</taxon>
        <taxon>Pseudomonadota</taxon>
        <taxon>Gammaproteobacteria</taxon>
        <taxon>Cellvibrionales</taxon>
        <taxon>Cellvibrionaceae</taxon>
        <taxon>Teredinibacter</taxon>
    </lineage>
</organism>
<dbReference type="GO" id="GO:0004672">
    <property type="term" value="F:protein kinase activity"/>
    <property type="evidence" value="ECO:0007669"/>
    <property type="project" value="UniProtKB-ARBA"/>
</dbReference>
<evidence type="ECO:0000313" key="4">
    <source>
        <dbReference type="EMBL" id="ACR13916.1"/>
    </source>
</evidence>
<keyword evidence="4" id="KW-0418">Kinase</keyword>
<dbReference type="STRING" id="377629.TERTU_1347"/>
<dbReference type="GO" id="GO:0000160">
    <property type="term" value="P:phosphorelay signal transduction system"/>
    <property type="evidence" value="ECO:0007669"/>
    <property type="project" value="UniProtKB-KW"/>
</dbReference>
<dbReference type="InterPro" id="IPR036641">
    <property type="entry name" value="HPT_dom_sf"/>
</dbReference>
<dbReference type="Pfam" id="PF01627">
    <property type="entry name" value="Hpt"/>
    <property type="match status" value="1"/>
</dbReference>
<dbReference type="PROSITE" id="PS50894">
    <property type="entry name" value="HPT"/>
    <property type="match status" value="1"/>
</dbReference>
<dbReference type="RefSeq" id="WP_015820031.1">
    <property type="nucleotide sequence ID" value="NC_012997.1"/>
</dbReference>
<dbReference type="HOGENOM" id="CLU_157042_1_1_6"/>
<evidence type="ECO:0000256" key="2">
    <source>
        <dbReference type="PROSITE-ProRule" id="PRU00110"/>
    </source>
</evidence>
<evidence type="ECO:0000256" key="1">
    <source>
        <dbReference type="ARBA" id="ARBA00023012"/>
    </source>
</evidence>
<dbReference type="SMART" id="SM00073">
    <property type="entry name" value="HPT"/>
    <property type="match status" value="1"/>
</dbReference>
<keyword evidence="1" id="KW-0902">Two-component regulatory system</keyword>
<name>C5BSF7_TERTT</name>
<dbReference type="OrthoDB" id="9131849at2"/>
<dbReference type="eggNOG" id="COG2198">
    <property type="taxonomic scope" value="Bacteria"/>
</dbReference>
<dbReference type="CDD" id="cd00088">
    <property type="entry name" value="HPT"/>
    <property type="match status" value="1"/>
</dbReference>
<keyword evidence="5" id="KW-1185">Reference proteome</keyword>
<dbReference type="KEGG" id="ttu:TERTU_1347"/>
<dbReference type="EMBL" id="CP001614">
    <property type="protein sequence ID" value="ACR13916.1"/>
    <property type="molecule type" value="Genomic_DNA"/>
</dbReference>
<dbReference type="Proteomes" id="UP000009080">
    <property type="component" value="Chromosome"/>
</dbReference>
<gene>
    <name evidence="4" type="ordered locus">TERTU_1347</name>
</gene>
<dbReference type="SUPFAM" id="SSF47226">
    <property type="entry name" value="Histidine-containing phosphotransfer domain, HPT domain"/>
    <property type="match status" value="1"/>
</dbReference>
<feature type="modified residue" description="Phosphohistidine" evidence="2">
    <location>
        <position position="58"/>
    </location>
</feature>
<sequence length="114" mass="12474">MQNNVVLDTAMLASLRELLADKFVELVTTYNRDCALRIDAIRSALLTPEFSVINHEAHGIKGSSRNIGANSLADLCEKLEQKARAQDPAGMEQLFTAIEQDFAVVSAELTQLIA</sequence>
<accession>C5BSF7</accession>
<reference evidence="4 5" key="1">
    <citation type="journal article" date="2009" name="PLoS ONE">
        <title>The complete genome of Teredinibacter turnerae T7901: an intracellular endosymbiont of marine wood-boring bivalves (shipworms).</title>
        <authorList>
            <person name="Yang J.C."/>
            <person name="Madupu R."/>
            <person name="Durkin A.S."/>
            <person name="Ekborg N.A."/>
            <person name="Pedamallu C.S."/>
            <person name="Hostetler J.B."/>
            <person name="Radune D."/>
            <person name="Toms B.S."/>
            <person name="Henrissat B."/>
            <person name="Coutinho P.M."/>
            <person name="Schwarz S."/>
            <person name="Field L."/>
            <person name="Trindade-Silva A.E."/>
            <person name="Soares C.A.G."/>
            <person name="Elshahawi S."/>
            <person name="Hanora A."/>
            <person name="Schmidt E.W."/>
            <person name="Haygood M.G."/>
            <person name="Posfai J."/>
            <person name="Benner J."/>
            <person name="Madinger C."/>
            <person name="Nove J."/>
            <person name="Anton B."/>
            <person name="Chaudhary K."/>
            <person name="Foster J."/>
            <person name="Holman A."/>
            <person name="Kumar S."/>
            <person name="Lessard P.A."/>
            <person name="Luyten Y.A."/>
            <person name="Slatko B."/>
            <person name="Wood N."/>
            <person name="Wu B."/>
            <person name="Teplitski M."/>
            <person name="Mougous J.D."/>
            <person name="Ward N."/>
            <person name="Eisen J.A."/>
            <person name="Badger J.H."/>
            <person name="Distel D.L."/>
        </authorList>
    </citation>
    <scope>NUCLEOTIDE SEQUENCE [LARGE SCALE GENOMIC DNA]</scope>
    <source>
        <strain evidence="5">ATCC 39867 / T7901</strain>
    </source>
</reference>
<evidence type="ECO:0000313" key="5">
    <source>
        <dbReference type="Proteomes" id="UP000009080"/>
    </source>
</evidence>